<comment type="catalytic activity">
    <reaction evidence="1">
        <text>a 1,2-diacyl-sn-glycero-3-phospho-(1'-sn-glycero-3'-phosphate) + H2O = a 1,2-diacyl-sn-glycero-3-phospho-(1'-sn-glycerol) + phosphate</text>
        <dbReference type="Rhea" id="RHEA:33751"/>
        <dbReference type="ChEBI" id="CHEBI:15377"/>
        <dbReference type="ChEBI" id="CHEBI:43474"/>
        <dbReference type="ChEBI" id="CHEBI:60110"/>
        <dbReference type="ChEBI" id="CHEBI:64716"/>
        <dbReference type="EC" id="3.1.3.27"/>
    </reaction>
</comment>
<accession>A0A1C3H3E0</accession>
<dbReference type="UniPathway" id="UPA00084">
    <property type="reaction ID" value="UER00504"/>
</dbReference>
<keyword evidence="1 2" id="KW-0472">Membrane</keyword>
<dbReference type="Proteomes" id="UP000190837">
    <property type="component" value="Unassembled WGS sequence"/>
</dbReference>
<dbReference type="InterPro" id="IPR036681">
    <property type="entry name" value="PgpA-like_sf"/>
</dbReference>
<feature type="transmembrane region" description="Helical" evidence="2">
    <location>
        <begin position="57"/>
        <end position="78"/>
    </location>
</feature>
<keyword evidence="1 4" id="KW-0378">Hydrolase</keyword>
<dbReference type="PANTHER" id="PTHR36305">
    <property type="entry name" value="PHOSPHATIDYLGLYCEROPHOSPHATASE A"/>
    <property type="match status" value="1"/>
</dbReference>
<dbReference type="GO" id="GO:0009395">
    <property type="term" value="P:phospholipid catabolic process"/>
    <property type="evidence" value="ECO:0007669"/>
    <property type="project" value="UniProtKB-KW"/>
</dbReference>
<proteinExistence type="predicted"/>
<keyword evidence="1" id="KW-0443">Lipid metabolism</keyword>
<keyword evidence="1" id="KW-0595">Phospholipid degradation</keyword>
<reference evidence="5" key="1">
    <citation type="submission" date="2016-04" db="EMBL/GenBank/DDBJ databases">
        <authorList>
            <person name="Tagini F."/>
        </authorList>
    </citation>
    <scope>NUCLEOTIDE SEQUENCE [LARGE SCALE GENOMIC DNA]</scope>
    <source>
        <strain evidence="5">CHUV0807</strain>
    </source>
</reference>
<evidence type="ECO:0000259" key="3">
    <source>
        <dbReference type="Pfam" id="PF04608"/>
    </source>
</evidence>
<dbReference type="RefSeq" id="WP_079539748.1">
    <property type="nucleotide sequence ID" value="NZ_CP171111.1"/>
</dbReference>
<feature type="transmembrane region" description="Helical" evidence="2">
    <location>
        <begin position="153"/>
        <end position="172"/>
    </location>
</feature>
<comment type="subcellular location">
    <subcellularLocation>
        <location evidence="1">Cell inner membrane</location>
        <topology evidence="1">Multi-pass membrane protein</topology>
    </subcellularLocation>
</comment>
<evidence type="ECO:0000256" key="2">
    <source>
        <dbReference type="SAM" id="Phobius"/>
    </source>
</evidence>
<keyword evidence="1" id="KW-0442">Lipid degradation</keyword>
<organism evidence="4 5">
    <name type="scientific">Cardiobacterium hominis</name>
    <dbReference type="NCBI Taxonomy" id="2718"/>
    <lineage>
        <taxon>Bacteria</taxon>
        <taxon>Pseudomonadati</taxon>
        <taxon>Pseudomonadota</taxon>
        <taxon>Gammaproteobacteria</taxon>
        <taxon>Cardiobacteriales</taxon>
        <taxon>Cardiobacteriaceae</taxon>
        <taxon>Cardiobacterium</taxon>
    </lineage>
</organism>
<keyword evidence="1 2" id="KW-0812">Transmembrane</keyword>
<evidence type="ECO:0000256" key="1">
    <source>
        <dbReference type="PIRNR" id="PIRNR006162"/>
    </source>
</evidence>
<name>A0A1C3H3E0_9GAMM</name>
<comment type="pathway">
    <text evidence="1">Phospholipid metabolism; phosphatidylglycerol biosynthesis; phosphatidylglycerol from CDP-diacylglycerol: step 2/2.</text>
</comment>
<dbReference type="GO" id="GO:0046872">
    <property type="term" value="F:metal ion binding"/>
    <property type="evidence" value="ECO:0007669"/>
    <property type="project" value="UniProtKB-KW"/>
</dbReference>
<dbReference type="AlphaFoldDB" id="A0A1C3H3E0"/>
<dbReference type="EMBL" id="FKLO01000030">
    <property type="protein sequence ID" value="SAM60248.1"/>
    <property type="molecule type" value="Genomic_DNA"/>
</dbReference>
<dbReference type="Pfam" id="PF04608">
    <property type="entry name" value="PgpA"/>
    <property type="match status" value="1"/>
</dbReference>
<sequence length="175" mass="19432">MNDKNPANFRPHTFASLRKKPIHFLAFGLGSGLIHPAPGTWGTLVATLLYWPLSYLLTNQTITAIFLLAAFILGCWVCDKTARDLGVHDFGEIVWDEFLGVWLVLAYLPPALWTRWGTLPCYLAAFLLFRLFDITKPPPIRQIDRHTPGGLGIMLDDVLAAGYALAALWLTAAVL</sequence>
<comment type="cofactor">
    <cofactor evidence="1">
        <name>Mg(2+)</name>
        <dbReference type="ChEBI" id="CHEBI:18420"/>
    </cofactor>
</comment>
<feature type="domain" description="YutG/PgpA" evidence="3">
    <location>
        <begin position="25"/>
        <end position="170"/>
    </location>
</feature>
<keyword evidence="1" id="KW-0479">Metal-binding</keyword>
<keyword evidence="1" id="KW-0997">Cell inner membrane</keyword>
<dbReference type="GO" id="GO:0006655">
    <property type="term" value="P:phosphatidylglycerol biosynthetic process"/>
    <property type="evidence" value="ECO:0007669"/>
    <property type="project" value="UniProtKB-UniPathway"/>
</dbReference>
<keyword evidence="2" id="KW-1133">Transmembrane helix</keyword>
<dbReference type="PIRSF" id="PIRSF006162">
    <property type="entry name" value="PgpA"/>
    <property type="match status" value="1"/>
</dbReference>
<dbReference type="InterPro" id="IPR026037">
    <property type="entry name" value="PgpA"/>
</dbReference>
<dbReference type="GO" id="GO:0008962">
    <property type="term" value="F:phosphatidylglycerophosphatase activity"/>
    <property type="evidence" value="ECO:0007669"/>
    <property type="project" value="UniProtKB-EC"/>
</dbReference>
<keyword evidence="1" id="KW-0460">Magnesium</keyword>
<evidence type="ECO:0000313" key="5">
    <source>
        <dbReference type="Proteomes" id="UP000190837"/>
    </source>
</evidence>
<dbReference type="InterPro" id="IPR007686">
    <property type="entry name" value="YutG/PgpA"/>
</dbReference>
<keyword evidence="1" id="KW-1208">Phospholipid metabolism</keyword>
<dbReference type="CDD" id="cd06971">
    <property type="entry name" value="PgpA"/>
    <property type="match status" value="1"/>
</dbReference>
<dbReference type="EC" id="3.1.3.27" evidence="1"/>
<evidence type="ECO:0000313" key="4">
    <source>
        <dbReference type="EMBL" id="SAM60248.1"/>
    </source>
</evidence>
<keyword evidence="1" id="KW-1003">Cell membrane</keyword>
<feature type="transmembrane region" description="Helical" evidence="2">
    <location>
        <begin position="24"/>
        <end position="51"/>
    </location>
</feature>
<comment type="function">
    <text evidence="1">Lipid phosphatase which dephosphorylates phosphatidylglycerophosphate (PGP) to phosphatidylglycerol (PG).</text>
</comment>
<protein>
    <recommendedName>
        <fullName evidence="1">Phosphatidylglycerophosphatase A</fullName>
        <ecNumber evidence="1">3.1.3.27</ecNumber>
    </recommendedName>
    <alternativeName>
        <fullName evidence="1">Phosphatidylglycerolphosphate phosphatase A</fullName>
    </alternativeName>
</protein>
<gene>
    <name evidence="4" type="ORF">CHUV0807_0703</name>
</gene>
<dbReference type="GO" id="GO:0005886">
    <property type="term" value="C:plasma membrane"/>
    <property type="evidence" value="ECO:0007669"/>
    <property type="project" value="UniProtKB-SubCell"/>
</dbReference>
<dbReference type="SUPFAM" id="SSF101307">
    <property type="entry name" value="YutG-like"/>
    <property type="match status" value="1"/>
</dbReference>
<dbReference type="PANTHER" id="PTHR36305:SF1">
    <property type="entry name" value="PHOSPHATIDYLGLYCEROPHOSPHATASE A"/>
    <property type="match status" value="1"/>
</dbReference>